<dbReference type="RefSeq" id="WP_208917490.1">
    <property type="nucleotide sequence ID" value="NZ_LT840184.1"/>
</dbReference>
<dbReference type="InterPro" id="IPR003775">
    <property type="entry name" value="Flagellar_assembly_factor_FliW"/>
</dbReference>
<dbReference type="Pfam" id="PF02623">
    <property type="entry name" value="FliW"/>
    <property type="match status" value="1"/>
</dbReference>
<name>A0A1X7GBI2_9BACL</name>
<evidence type="ECO:0000256" key="4">
    <source>
        <dbReference type="HAMAP-Rule" id="MF_01185"/>
    </source>
</evidence>
<dbReference type="PANTHER" id="PTHR39190">
    <property type="entry name" value="FLAGELLAR ASSEMBLY FACTOR FLIW"/>
    <property type="match status" value="1"/>
</dbReference>
<accession>A0A1X7GBI2</accession>
<keyword evidence="5" id="KW-0966">Cell projection</keyword>
<comment type="subcellular location">
    <subcellularLocation>
        <location evidence="4">Cytoplasm</location>
    </subcellularLocation>
</comment>
<keyword evidence="3 4" id="KW-0810">Translation regulation</keyword>
<dbReference type="AlphaFoldDB" id="A0A1X7GBI2"/>
<keyword evidence="5" id="KW-0969">Cilium</keyword>
<evidence type="ECO:0000313" key="6">
    <source>
        <dbReference type="Proteomes" id="UP000192940"/>
    </source>
</evidence>
<evidence type="ECO:0000256" key="3">
    <source>
        <dbReference type="ARBA" id="ARBA00022845"/>
    </source>
</evidence>
<keyword evidence="2 4" id="KW-1005">Bacterial flagellum biogenesis</keyword>
<evidence type="ECO:0000256" key="1">
    <source>
        <dbReference type="ARBA" id="ARBA00022490"/>
    </source>
</evidence>
<sequence length="148" mass="17083">MIIHTSMWGELDTPESQIYNFPKGIPGFEEEHQFALIDEEDSPFVYMQSLKQKHLTFVMADPFLFYPDYEFDLPDTDAEELCIDDAISVKCIITVREKIEESSINLLAPLVFNPQQRLGKQVVLQGVPYRTSHRLWNDSVDENGRDGV</sequence>
<keyword evidence="5" id="KW-0282">Flagellum</keyword>
<protein>
    <recommendedName>
        <fullName evidence="4">Flagellar assembly factor FliW</fullName>
    </recommendedName>
</protein>
<dbReference type="GO" id="GO:0006417">
    <property type="term" value="P:regulation of translation"/>
    <property type="evidence" value="ECO:0007669"/>
    <property type="project" value="UniProtKB-KW"/>
</dbReference>
<dbReference type="HAMAP" id="MF_01185">
    <property type="entry name" value="FliW"/>
    <property type="match status" value="1"/>
</dbReference>
<keyword evidence="4" id="KW-0143">Chaperone</keyword>
<dbReference type="STRING" id="1313296.SAMN05661091_0345"/>
<reference evidence="5 6" key="1">
    <citation type="submission" date="2017-04" db="EMBL/GenBank/DDBJ databases">
        <authorList>
            <person name="Afonso C.L."/>
            <person name="Miller P.J."/>
            <person name="Scott M.A."/>
            <person name="Spackman E."/>
            <person name="Goraichik I."/>
            <person name="Dimitrov K.M."/>
            <person name="Suarez D.L."/>
            <person name="Swayne D.E."/>
        </authorList>
    </citation>
    <scope>NUCLEOTIDE SEQUENCE [LARGE SCALE GENOMIC DNA]</scope>
    <source>
        <strain evidence="5 6">N3/975</strain>
    </source>
</reference>
<comment type="subunit">
    <text evidence="4">Interacts with translational regulator CsrA and flagellin(s).</text>
</comment>
<evidence type="ECO:0000256" key="2">
    <source>
        <dbReference type="ARBA" id="ARBA00022795"/>
    </source>
</evidence>
<dbReference type="GO" id="GO:0005737">
    <property type="term" value="C:cytoplasm"/>
    <property type="evidence" value="ECO:0007669"/>
    <property type="project" value="UniProtKB-SubCell"/>
</dbReference>
<comment type="function">
    <text evidence="4">Acts as an anti-CsrA protein, binds CsrA and prevents it from repressing translation of its target genes, one of which is flagellin. Binds to flagellin and participates in the assembly of the flagellum.</text>
</comment>
<dbReference type="GO" id="GO:0044780">
    <property type="term" value="P:bacterial-type flagellum assembly"/>
    <property type="evidence" value="ECO:0007669"/>
    <property type="project" value="UniProtKB-UniRule"/>
</dbReference>
<dbReference type="Gene3D" id="2.30.290.10">
    <property type="entry name" value="BH3618-like"/>
    <property type="match status" value="1"/>
</dbReference>
<evidence type="ECO:0000313" key="5">
    <source>
        <dbReference type="EMBL" id="SMF67210.1"/>
    </source>
</evidence>
<proteinExistence type="inferred from homology"/>
<dbReference type="Proteomes" id="UP000192940">
    <property type="component" value="Chromosome I"/>
</dbReference>
<keyword evidence="6" id="KW-1185">Reference proteome</keyword>
<keyword evidence="1 4" id="KW-0963">Cytoplasm</keyword>
<dbReference type="PANTHER" id="PTHR39190:SF1">
    <property type="entry name" value="FLAGELLAR ASSEMBLY FACTOR FLIW"/>
    <property type="match status" value="1"/>
</dbReference>
<gene>
    <name evidence="4" type="primary">fliW</name>
    <name evidence="5" type="ORF">SAMN05661091_0345</name>
</gene>
<comment type="similarity">
    <text evidence="4">Belongs to the FliW family.</text>
</comment>
<dbReference type="InterPro" id="IPR024046">
    <property type="entry name" value="Flagellar_assmbl_FliW_dom_sf"/>
</dbReference>
<dbReference type="EMBL" id="LT840184">
    <property type="protein sequence ID" value="SMF67210.1"/>
    <property type="molecule type" value="Genomic_DNA"/>
</dbReference>
<dbReference type="SUPFAM" id="SSF141457">
    <property type="entry name" value="BH3618-like"/>
    <property type="match status" value="1"/>
</dbReference>
<organism evidence="5 6">
    <name type="scientific">Paenibacillus uliginis N3/975</name>
    <dbReference type="NCBI Taxonomy" id="1313296"/>
    <lineage>
        <taxon>Bacteria</taxon>
        <taxon>Bacillati</taxon>
        <taxon>Bacillota</taxon>
        <taxon>Bacilli</taxon>
        <taxon>Bacillales</taxon>
        <taxon>Paenibacillaceae</taxon>
        <taxon>Paenibacillus</taxon>
    </lineage>
</organism>